<sequence>MIIDAHRAFSAARGLALAVLVLGIWALVMLAMPFVGPAGRQVAVVGGGQAAARAIVAAGGQIVEVRRGAVLARSAARDFPRRLYAAGAPLVIEGRIAAGCFAKAGA</sequence>
<feature type="transmembrane region" description="Helical" evidence="1">
    <location>
        <begin position="12"/>
        <end position="35"/>
    </location>
</feature>
<dbReference type="EMBL" id="NBBJ01000001">
    <property type="protein sequence ID" value="OWK32872.1"/>
    <property type="molecule type" value="Genomic_DNA"/>
</dbReference>
<keyword evidence="1" id="KW-0472">Membrane</keyword>
<proteinExistence type="predicted"/>
<dbReference type="RefSeq" id="WP_245832799.1">
    <property type="nucleotide sequence ID" value="NZ_NBBJ01000001.1"/>
</dbReference>
<evidence type="ECO:0000313" key="2">
    <source>
        <dbReference type="EMBL" id="OWK32872.1"/>
    </source>
</evidence>
<dbReference type="AlphaFoldDB" id="A0A245ZT01"/>
<keyword evidence="3" id="KW-1185">Reference proteome</keyword>
<reference evidence="2 3" key="1">
    <citation type="submission" date="2017-03" db="EMBL/GenBank/DDBJ databases">
        <title>Genome sequence of Sphingomonas mucosissima DSM 17494.</title>
        <authorList>
            <person name="Poehlein A."/>
            <person name="Wuebbeler J.H."/>
            <person name="Steinbuechel A."/>
            <person name="Daniel R."/>
        </authorList>
    </citation>
    <scope>NUCLEOTIDE SEQUENCE [LARGE SCALE GENOMIC DNA]</scope>
    <source>
        <strain evidence="2 3">DSM 17494</strain>
    </source>
</reference>
<organism evidence="2 3">
    <name type="scientific">Sphingomonas mucosissima</name>
    <dbReference type="NCBI Taxonomy" id="370959"/>
    <lineage>
        <taxon>Bacteria</taxon>
        <taxon>Pseudomonadati</taxon>
        <taxon>Pseudomonadota</taxon>
        <taxon>Alphaproteobacteria</taxon>
        <taxon>Sphingomonadales</taxon>
        <taxon>Sphingomonadaceae</taxon>
        <taxon>Sphingomonas</taxon>
    </lineage>
</organism>
<keyword evidence="1" id="KW-1133">Transmembrane helix</keyword>
<gene>
    <name evidence="2" type="ORF">SPMU_12140</name>
</gene>
<accession>A0A245ZT01</accession>
<dbReference type="Proteomes" id="UP000197783">
    <property type="component" value="Unassembled WGS sequence"/>
</dbReference>
<comment type="caution">
    <text evidence="2">The sequence shown here is derived from an EMBL/GenBank/DDBJ whole genome shotgun (WGS) entry which is preliminary data.</text>
</comment>
<name>A0A245ZT01_9SPHN</name>
<keyword evidence="1" id="KW-0812">Transmembrane</keyword>
<protein>
    <submittedName>
        <fullName evidence="2">Uncharacterized protein</fullName>
    </submittedName>
</protein>
<evidence type="ECO:0000256" key="1">
    <source>
        <dbReference type="SAM" id="Phobius"/>
    </source>
</evidence>
<evidence type="ECO:0000313" key="3">
    <source>
        <dbReference type="Proteomes" id="UP000197783"/>
    </source>
</evidence>